<sequence>MKKLKPRRFNRSKKSLKNKILSVFLVLIMVFGMIPKQVYSNNYKNVEIKDENLIKALKEEIKEVNPDYNEEYISKEDIELLIDVDLSNRGIKSLEGLENGVNLKNINLKGNKISDISPLNGLNKLENLDISNQKIEIKGIKSINEEVTIENPLVGLNKEVIKNIHGENLELVDNSIKVNGIAENKLIEVNFNEPYENKIFSGKILLEITKEDEKTEEEENIEKEDVESDIENNEVKGSENIKKLGGRVIPTNDNINLSGNFHTSGRSGAYSNSTVKDDEIVSVDYNAIKIGNKQIGTSNFNRRQQTGVATSKYQLDFNRSFEFDGNLKMNEGPDGMAVMFHGVKDLEAHLTGGHLGLYNNPKLRRAIGVEIDSYVNSGIEYGDNGIGYKHIAVNRIDDRYNSGHVQSLQYKQLVDADFNALNGKDFKISWDSESNKLSLSYNGKLVERTFSDADLKYYFGENKRAYLSFGAASNFSAGVVGNEITTTFKQIDYTDTDIDSNLNFYIEKSDGSEVLVNDLNKIKEEDKVIVRYKIKNNINTKELESKIKLEMNQLYGRKINVINDNTIKWYEPYVIKDSFKTYIGSGNINDGSIDINKFFAGEEANFKLPSNSQTRTIEYKIQMPKIVKNKADIVQAFNFYNEGMESHKVMSQSNINGSEPINFKDQNLNNGLIFNIKNSINESRPPELEGNTYEKELHALENINLSQRGIGNLDGIEKCINTKSIDLSKNEITNIEPLSELKELTKLNLSNTKISNNLNSLSKLSKLNELDLSENEISDVNPLSKLEGLTKLNLSNNKIADNLNPLSGLSKLSELDLSFNGISKIDSLATLSGLTNLNLNNNHINDISSLKNMSSTVYKIMNQSIHIKNYINTDDFVFDNIIIGSNGKRVNNVWTTGNYNGEYNPLTGKITWTGLSNDTIHNLEYEWKDTNYEGKVYIEVDQVKSPDYMVMIPSYIEMGDIKDESQVGAEEFISMVSEKNVSGEIKIYTDSEFTITNTKNSEDKARVFVYKTFEDRLKGRANDKVEPLVSLNNENKEGNFIIKSPISNFKHNNVEYKGTMKFIIEHVN</sequence>
<keyword evidence="2" id="KW-0433">Leucine-rich repeat</keyword>
<dbReference type="Gene3D" id="2.60.40.1220">
    <property type="match status" value="1"/>
</dbReference>
<evidence type="ECO:0000313" key="6">
    <source>
        <dbReference type="Proteomes" id="UP001232584"/>
    </source>
</evidence>
<dbReference type="RefSeq" id="WP_307508823.1">
    <property type="nucleotide sequence ID" value="NZ_BAAACE010000021.1"/>
</dbReference>
<dbReference type="Proteomes" id="UP001232584">
    <property type="component" value="Unassembled WGS sequence"/>
</dbReference>
<dbReference type="PROSITE" id="PS51450">
    <property type="entry name" value="LRR"/>
    <property type="match status" value="6"/>
</dbReference>
<gene>
    <name evidence="5" type="ORF">QOZ92_002727</name>
</gene>
<dbReference type="InterPro" id="IPR032675">
    <property type="entry name" value="LRR_dom_sf"/>
</dbReference>
<dbReference type="Pfam" id="PF12799">
    <property type="entry name" value="LRR_4"/>
    <property type="match status" value="1"/>
</dbReference>
<dbReference type="PANTHER" id="PTHR46652">
    <property type="entry name" value="LEUCINE-RICH REPEAT AND IQ DOMAIN-CONTAINING PROTEIN 1-RELATED"/>
    <property type="match status" value="1"/>
</dbReference>
<dbReference type="SUPFAM" id="SSF52058">
    <property type="entry name" value="L domain-like"/>
    <property type="match status" value="1"/>
</dbReference>
<accession>A0ABU0N358</accession>
<protein>
    <submittedName>
        <fullName evidence="5">Leucine-rich repeat (LRR) protein</fullName>
    </submittedName>
</protein>
<dbReference type="InterPro" id="IPR014755">
    <property type="entry name" value="Cu-Rt/internalin_Ig-like"/>
</dbReference>
<keyword evidence="3" id="KW-0732">Signal</keyword>
<organism evidence="5 6">
    <name type="scientific">Paraclostridium ghonii</name>
    <dbReference type="NCBI Taxonomy" id="29358"/>
    <lineage>
        <taxon>Bacteria</taxon>
        <taxon>Bacillati</taxon>
        <taxon>Bacillota</taxon>
        <taxon>Clostridia</taxon>
        <taxon>Peptostreptococcales</taxon>
        <taxon>Peptostreptococcaceae</taxon>
        <taxon>Paraclostridium</taxon>
    </lineage>
</organism>
<dbReference type="SUPFAM" id="SSF49899">
    <property type="entry name" value="Concanavalin A-like lectins/glucanases"/>
    <property type="match status" value="1"/>
</dbReference>
<dbReference type="InterPro" id="IPR001611">
    <property type="entry name" value="Leu-rich_rpt"/>
</dbReference>
<dbReference type="InterPro" id="IPR013320">
    <property type="entry name" value="ConA-like_dom_sf"/>
</dbReference>
<name>A0ABU0N358_9FIRM</name>
<comment type="similarity">
    <text evidence="1">Belongs to the internalin family.</text>
</comment>
<dbReference type="InterPro" id="IPR025875">
    <property type="entry name" value="Leu-rich_rpt_4"/>
</dbReference>
<dbReference type="InterPro" id="IPR050836">
    <property type="entry name" value="SDS22/Internalin_LRR"/>
</dbReference>
<evidence type="ECO:0000256" key="4">
    <source>
        <dbReference type="ARBA" id="ARBA00022737"/>
    </source>
</evidence>
<reference evidence="5 6" key="1">
    <citation type="submission" date="2023-07" db="EMBL/GenBank/DDBJ databases">
        <title>Genomic Encyclopedia of Type Strains, Phase IV (KMG-IV): sequencing the most valuable type-strain genomes for metagenomic binning, comparative biology and taxonomic classification.</title>
        <authorList>
            <person name="Goeker M."/>
        </authorList>
    </citation>
    <scope>NUCLEOTIDE SEQUENCE [LARGE SCALE GENOMIC DNA]</scope>
    <source>
        <strain evidence="5 6">DSM 15049</strain>
    </source>
</reference>
<evidence type="ECO:0000256" key="1">
    <source>
        <dbReference type="ARBA" id="ARBA00009432"/>
    </source>
</evidence>
<evidence type="ECO:0000256" key="3">
    <source>
        <dbReference type="ARBA" id="ARBA00022729"/>
    </source>
</evidence>
<evidence type="ECO:0000256" key="2">
    <source>
        <dbReference type="ARBA" id="ARBA00022614"/>
    </source>
</evidence>
<dbReference type="Gene3D" id="2.60.120.200">
    <property type="match status" value="1"/>
</dbReference>
<keyword evidence="4" id="KW-0677">Repeat</keyword>
<dbReference type="Gene3D" id="3.80.10.10">
    <property type="entry name" value="Ribonuclease Inhibitor"/>
    <property type="match status" value="2"/>
</dbReference>
<evidence type="ECO:0000313" key="5">
    <source>
        <dbReference type="EMBL" id="MDQ0557592.1"/>
    </source>
</evidence>
<proteinExistence type="inferred from homology"/>
<dbReference type="EMBL" id="JAUSWG010000012">
    <property type="protein sequence ID" value="MDQ0557592.1"/>
    <property type="molecule type" value="Genomic_DNA"/>
</dbReference>
<dbReference type="PANTHER" id="PTHR46652:SF3">
    <property type="entry name" value="LEUCINE-RICH REPEAT-CONTAINING PROTEIN 9"/>
    <property type="match status" value="1"/>
</dbReference>
<keyword evidence="6" id="KW-1185">Reference proteome</keyword>
<dbReference type="SMART" id="SM00365">
    <property type="entry name" value="LRR_SD22"/>
    <property type="match status" value="6"/>
</dbReference>
<comment type="caution">
    <text evidence="5">The sequence shown here is derived from an EMBL/GenBank/DDBJ whole genome shotgun (WGS) entry which is preliminary data.</text>
</comment>